<feature type="transmembrane region" description="Helical" evidence="1">
    <location>
        <begin position="182"/>
        <end position="201"/>
    </location>
</feature>
<feature type="transmembrane region" description="Helical" evidence="1">
    <location>
        <begin position="419"/>
        <end position="440"/>
    </location>
</feature>
<evidence type="ECO:0000313" key="2">
    <source>
        <dbReference type="EMBL" id="BCZ45030.1"/>
    </source>
</evidence>
<sequence>MIKGLSKFFTTIVQRFLPDPLVFAMILTLIMFVSGIIFTGHTPIDMIGFWGKSFWNLLAFGMQMALILVTGSALASSPPVKRILEKIASIPKTPAQAIMLVTFSAAVANIVNWGFGLIVGALLAKEVAKKVPRTDYRLLIASAYIGFMTWHGGLSGSIPLLAATKGNPMEKAIGLIPLSQTIFAPFNIFITIALIVVLPLMTRMMMPKDEDVVEIDPALLAAEAAAGISTDTTTEKTFAVRIENSRIIAWLIGILGVSYMVYYFMNGGSMDVNAVNMIMFFAGIILHGSPLSYMQAVVNGAKGTAGIMVQFPFYAGIQGMMELSGLGGLITSGFVSISNVHTFPIFAFLSSGLINFFVPSGGGHWVVQGPFIMPAAQALGADLGKSAMAIAYGEAWMNMAQPFWALPALAIAGLKVRDIMGYCVTTLIVGALIFGVGLALF</sequence>
<dbReference type="EMBL" id="AP024849">
    <property type="protein sequence ID" value="BCZ45030.1"/>
    <property type="molecule type" value="Genomic_DNA"/>
</dbReference>
<keyword evidence="1" id="KW-0472">Membrane</keyword>
<protein>
    <submittedName>
        <fullName evidence="2">Short-chain fatty acid transporter</fullName>
    </submittedName>
</protein>
<dbReference type="InterPro" id="IPR006160">
    <property type="entry name" value="SCFA_transpt_AtoE"/>
</dbReference>
<feature type="transmembrane region" description="Helical" evidence="1">
    <location>
        <begin position="95"/>
        <end position="124"/>
    </location>
</feature>
<organism evidence="2 3">
    <name type="scientific">Clostridium gelidum</name>
    <dbReference type="NCBI Taxonomy" id="704125"/>
    <lineage>
        <taxon>Bacteria</taxon>
        <taxon>Bacillati</taxon>
        <taxon>Bacillota</taxon>
        <taxon>Clostridia</taxon>
        <taxon>Eubacteriales</taxon>
        <taxon>Clostridiaceae</taxon>
        <taxon>Clostridium</taxon>
    </lineage>
</organism>
<dbReference type="InterPro" id="IPR006161">
    <property type="entry name" value="CHP00366"/>
</dbReference>
<reference evidence="3" key="1">
    <citation type="submission" date="2021-07" db="EMBL/GenBank/DDBJ databases">
        <title>Complete genome sequencing of a Clostridium isolate.</title>
        <authorList>
            <person name="Ueki A."/>
            <person name="Tonouchi A."/>
        </authorList>
    </citation>
    <scope>NUCLEOTIDE SEQUENCE [LARGE SCALE GENOMIC DNA]</scope>
    <source>
        <strain evidence="3">C5S11</strain>
    </source>
</reference>
<gene>
    <name evidence="2" type="primary">atoE</name>
    <name evidence="2" type="ORF">psyc5s11_10970</name>
</gene>
<name>A0ABN6IS52_9CLOT</name>
<dbReference type="PANTHER" id="PTHR41983:SF2">
    <property type="entry name" value="SHORT-CHAIN FATTY ACID TRANSPORTER-RELATED"/>
    <property type="match status" value="1"/>
</dbReference>
<keyword evidence="1" id="KW-0812">Transmembrane</keyword>
<dbReference type="PANTHER" id="PTHR41983">
    <property type="entry name" value="SHORT-CHAIN FATTY ACID TRANSPORTER-RELATED"/>
    <property type="match status" value="1"/>
</dbReference>
<accession>A0ABN6IS52</accession>
<feature type="transmembrane region" description="Helical" evidence="1">
    <location>
        <begin position="313"/>
        <end position="337"/>
    </location>
</feature>
<feature type="transmembrane region" description="Helical" evidence="1">
    <location>
        <begin position="136"/>
        <end position="162"/>
    </location>
</feature>
<keyword evidence="3" id="KW-1185">Reference proteome</keyword>
<dbReference type="Proteomes" id="UP000824633">
    <property type="component" value="Chromosome"/>
</dbReference>
<dbReference type="NCBIfam" id="TIGR00366">
    <property type="entry name" value="TIGR00366 family protein"/>
    <property type="match status" value="1"/>
</dbReference>
<evidence type="ECO:0000256" key="1">
    <source>
        <dbReference type="SAM" id="Phobius"/>
    </source>
</evidence>
<keyword evidence="1" id="KW-1133">Transmembrane helix</keyword>
<evidence type="ECO:0000313" key="3">
    <source>
        <dbReference type="Proteomes" id="UP000824633"/>
    </source>
</evidence>
<feature type="transmembrane region" description="Helical" evidence="1">
    <location>
        <begin position="247"/>
        <end position="265"/>
    </location>
</feature>
<dbReference type="RefSeq" id="WP_224036665.1">
    <property type="nucleotide sequence ID" value="NZ_AP024849.1"/>
</dbReference>
<feature type="transmembrane region" description="Helical" evidence="1">
    <location>
        <begin position="343"/>
        <end position="367"/>
    </location>
</feature>
<feature type="transmembrane region" description="Helical" evidence="1">
    <location>
        <begin position="54"/>
        <end position="75"/>
    </location>
</feature>
<dbReference type="Pfam" id="PF02667">
    <property type="entry name" value="SCFA_trans"/>
    <property type="match status" value="1"/>
</dbReference>
<feature type="transmembrane region" description="Helical" evidence="1">
    <location>
        <begin position="277"/>
        <end position="301"/>
    </location>
</feature>
<feature type="transmembrane region" description="Helical" evidence="1">
    <location>
        <begin position="20"/>
        <end position="42"/>
    </location>
</feature>
<proteinExistence type="predicted"/>